<organism evidence="2 3">
    <name type="scientific">Aldrovandia affinis</name>
    <dbReference type="NCBI Taxonomy" id="143900"/>
    <lineage>
        <taxon>Eukaryota</taxon>
        <taxon>Metazoa</taxon>
        <taxon>Chordata</taxon>
        <taxon>Craniata</taxon>
        <taxon>Vertebrata</taxon>
        <taxon>Euteleostomi</taxon>
        <taxon>Actinopterygii</taxon>
        <taxon>Neopterygii</taxon>
        <taxon>Teleostei</taxon>
        <taxon>Notacanthiformes</taxon>
        <taxon>Halosauridae</taxon>
        <taxon>Aldrovandia</taxon>
    </lineage>
</organism>
<feature type="region of interest" description="Disordered" evidence="1">
    <location>
        <begin position="1"/>
        <end position="78"/>
    </location>
</feature>
<comment type="caution">
    <text evidence="2">The sequence shown here is derived from an EMBL/GenBank/DDBJ whole genome shotgun (WGS) entry which is preliminary data.</text>
</comment>
<gene>
    <name evidence="2" type="ORF">AAFF_G00071430</name>
</gene>
<feature type="compositionally biased region" description="Basic and acidic residues" evidence="1">
    <location>
        <begin position="1"/>
        <end position="10"/>
    </location>
</feature>
<proteinExistence type="predicted"/>
<dbReference type="AlphaFoldDB" id="A0AAD7WEF9"/>
<evidence type="ECO:0000313" key="2">
    <source>
        <dbReference type="EMBL" id="KAJ8392939.1"/>
    </source>
</evidence>
<evidence type="ECO:0000313" key="3">
    <source>
        <dbReference type="Proteomes" id="UP001221898"/>
    </source>
</evidence>
<accession>A0AAD7WEF9</accession>
<sequence length="78" mass="8734">MGRTCSRGEEQGGEDMGDTCHSWSLHSVTDNRIGPDPHLRPHLSLSETRGAQVWHRAGEHRKETHTRGTELIGARRHG</sequence>
<feature type="compositionally biased region" description="Basic and acidic residues" evidence="1">
    <location>
        <begin position="56"/>
        <end position="68"/>
    </location>
</feature>
<name>A0AAD7WEF9_9TELE</name>
<keyword evidence="3" id="KW-1185">Reference proteome</keyword>
<protein>
    <submittedName>
        <fullName evidence="2">Uncharacterized protein</fullName>
    </submittedName>
</protein>
<reference evidence="2" key="1">
    <citation type="journal article" date="2023" name="Science">
        <title>Genome structures resolve the early diversification of teleost fishes.</title>
        <authorList>
            <person name="Parey E."/>
            <person name="Louis A."/>
            <person name="Montfort J."/>
            <person name="Bouchez O."/>
            <person name="Roques C."/>
            <person name="Iampietro C."/>
            <person name="Lluch J."/>
            <person name="Castinel A."/>
            <person name="Donnadieu C."/>
            <person name="Desvignes T."/>
            <person name="Floi Bucao C."/>
            <person name="Jouanno E."/>
            <person name="Wen M."/>
            <person name="Mejri S."/>
            <person name="Dirks R."/>
            <person name="Jansen H."/>
            <person name="Henkel C."/>
            <person name="Chen W.J."/>
            <person name="Zahm M."/>
            <person name="Cabau C."/>
            <person name="Klopp C."/>
            <person name="Thompson A.W."/>
            <person name="Robinson-Rechavi M."/>
            <person name="Braasch I."/>
            <person name="Lecointre G."/>
            <person name="Bobe J."/>
            <person name="Postlethwait J.H."/>
            <person name="Berthelot C."/>
            <person name="Roest Crollius H."/>
            <person name="Guiguen Y."/>
        </authorList>
    </citation>
    <scope>NUCLEOTIDE SEQUENCE</scope>
    <source>
        <strain evidence="2">NC1722</strain>
    </source>
</reference>
<dbReference type="Proteomes" id="UP001221898">
    <property type="component" value="Unassembled WGS sequence"/>
</dbReference>
<dbReference type="EMBL" id="JAINUG010000142">
    <property type="protein sequence ID" value="KAJ8392939.1"/>
    <property type="molecule type" value="Genomic_DNA"/>
</dbReference>
<feature type="compositionally biased region" description="Polar residues" evidence="1">
    <location>
        <begin position="21"/>
        <end position="30"/>
    </location>
</feature>
<evidence type="ECO:0000256" key="1">
    <source>
        <dbReference type="SAM" id="MobiDB-lite"/>
    </source>
</evidence>